<dbReference type="PANTHER" id="PTHR43133">
    <property type="entry name" value="RNA POLYMERASE ECF-TYPE SIGMA FACTO"/>
    <property type="match status" value="1"/>
</dbReference>
<sequence>MPSIKPLLNHTEKELILLWQKGNEAAFAQLYQTHAIELLTIAVQKTNDREIAKELVQNVFVTLHNNKQAAHEIHSLRAWLYTILKYRILDHFRKELVQRKVYEYSPQTYTAAANDVETYIQTRELELLLSEEIKKLPSQCQTVFRLRREHELSNKEIARHLNISENTVEQHMRRALRILRVAFNIGRKAMLLLLYLLHR</sequence>
<dbReference type="Pfam" id="PF08281">
    <property type="entry name" value="Sigma70_r4_2"/>
    <property type="match status" value="1"/>
</dbReference>
<evidence type="ECO:0000313" key="7">
    <source>
        <dbReference type="EMBL" id="RFM29029.1"/>
    </source>
</evidence>
<keyword evidence="4" id="KW-0804">Transcription</keyword>
<protein>
    <submittedName>
        <fullName evidence="7">RNA polymerase sigma-70 factor</fullName>
    </submittedName>
</protein>
<evidence type="ECO:0000256" key="2">
    <source>
        <dbReference type="ARBA" id="ARBA00023015"/>
    </source>
</evidence>
<name>A0A3E1NM78_9BACT</name>
<dbReference type="GO" id="GO:0003677">
    <property type="term" value="F:DNA binding"/>
    <property type="evidence" value="ECO:0007669"/>
    <property type="project" value="InterPro"/>
</dbReference>
<evidence type="ECO:0000313" key="8">
    <source>
        <dbReference type="Proteomes" id="UP000261284"/>
    </source>
</evidence>
<feature type="domain" description="RNA polymerase sigma factor 70 region 4 type 2" evidence="6">
    <location>
        <begin position="129"/>
        <end position="177"/>
    </location>
</feature>
<dbReference type="NCBIfam" id="TIGR02985">
    <property type="entry name" value="Sig70_bacteroi1"/>
    <property type="match status" value="1"/>
</dbReference>
<evidence type="ECO:0000256" key="4">
    <source>
        <dbReference type="ARBA" id="ARBA00023163"/>
    </source>
</evidence>
<dbReference type="SUPFAM" id="SSF88946">
    <property type="entry name" value="Sigma2 domain of RNA polymerase sigma factors"/>
    <property type="match status" value="1"/>
</dbReference>
<dbReference type="RefSeq" id="WP_116847013.1">
    <property type="nucleotide sequence ID" value="NZ_QTJU01000002.1"/>
</dbReference>
<evidence type="ECO:0000259" key="5">
    <source>
        <dbReference type="Pfam" id="PF04542"/>
    </source>
</evidence>
<dbReference type="OrthoDB" id="764619at2"/>
<dbReference type="NCBIfam" id="TIGR02937">
    <property type="entry name" value="sigma70-ECF"/>
    <property type="match status" value="1"/>
</dbReference>
<dbReference type="InterPro" id="IPR036388">
    <property type="entry name" value="WH-like_DNA-bd_sf"/>
</dbReference>
<dbReference type="EMBL" id="QTJU01000002">
    <property type="protein sequence ID" value="RFM29029.1"/>
    <property type="molecule type" value="Genomic_DNA"/>
</dbReference>
<dbReference type="PANTHER" id="PTHR43133:SF46">
    <property type="entry name" value="RNA POLYMERASE SIGMA-70 FACTOR ECF SUBFAMILY"/>
    <property type="match status" value="1"/>
</dbReference>
<dbReference type="GO" id="GO:0006352">
    <property type="term" value="P:DNA-templated transcription initiation"/>
    <property type="evidence" value="ECO:0007669"/>
    <property type="project" value="InterPro"/>
</dbReference>
<comment type="caution">
    <text evidence="7">The sequence shown here is derived from an EMBL/GenBank/DDBJ whole genome shotgun (WGS) entry which is preliminary data.</text>
</comment>
<organism evidence="7 8">
    <name type="scientific">Deminuibacter soli</name>
    <dbReference type="NCBI Taxonomy" id="2291815"/>
    <lineage>
        <taxon>Bacteria</taxon>
        <taxon>Pseudomonadati</taxon>
        <taxon>Bacteroidota</taxon>
        <taxon>Chitinophagia</taxon>
        <taxon>Chitinophagales</taxon>
        <taxon>Chitinophagaceae</taxon>
        <taxon>Deminuibacter</taxon>
    </lineage>
</organism>
<dbReference type="Gene3D" id="1.10.1740.10">
    <property type="match status" value="1"/>
</dbReference>
<feature type="domain" description="RNA polymerase sigma-70 region 2" evidence="5">
    <location>
        <begin position="30"/>
        <end position="95"/>
    </location>
</feature>
<keyword evidence="8" id="KW-1185">Reference proteome</keyword>
<dbReference type="InterPro" id="IPR039425">
    <property type="entry name" value="RNA_pol_sigma-70-like"/>
</dbReference>
<dbReference type="Proteomes" id="UP000261284">
    <property type="component" value="Unassembled WGS sequence"/>
</dbReference>
<dbReference type="CDD" id="cd06171">
    <property type="entry name" value="Sigma70_r4"/>
    <property type="match status" value="1"/>
</dbReference>
<dbReference type="Gene3D" id="1.10.10.10">
    <property type="entry name" value="Winged helix-like DNA-binding domain superfamily/Winged helix DNA-binding domain"/>
    <property type="match status" value="1"/>
</dbReference>
<evidence type="ECO:0000256" key="1">
    <source>
        <dbReference type="ARBA" id="ARBA00010641"/>
    </source>
</evidence>
<dbReference type="SUPFAM" id="SSF88659">
    <property type="entry name" value="Sigma3 and sigma4 domains of RNA polymerase sigma factors"/>
    <property type="match status" value="1"/>
</dbReference>
<evidence type="ECO:0000256" key="3">
    <source>
        <dbReference type="ARBA" id="ARBA00023082"/>
    </source>
</evidence>
<dbReference type="InterPro" id="IPR013249">
    <property type="entry name" value="RNA_pol_sigma70_r4_t2"/>
</dbReference>
<accession>A0A3E1NM78</accession>
<dbReference type="InterPro" id="IPR013324">
    <property type="entry name" value="RNA_pol_sigma_r3/r4-like"/>
</dbReference>
<dbReference type="InterPro" id="IPR014284">
    <property type="entry name" value="RNA_pol_sigma-70_dom"/>
</dbReference>
<dbReference type="GO" id="GO:0016987">
    <property type="term" value="F:sigma factor activity"/>
    <property type="evidence" value="ECO:0007669"/>
    <property type="project" value="UniProtKB-KW"/>
</dbReference>
<dbReference type="AlphaFoldDB" id="A0A3E1NM78"/>
<keyword evidence="2" id="KW-0805">Transcription regulation</keyword>
<comment type="similarity">
    <text evidence="1">Belongs to the sigma-70 factor family. ECF subfamily.</text>
</comment>
<dbReference type="InterPro" id="IPR014327">
    <property type="entry name" value="RNA_pol_sigma70_bacteroid"/>
</dbReference>
<dbReference type="InterPro" id="IPR007627">
    <property type="entry name" value="RNA_pol_sigma70_r2"/>
</dbReference>
<dbReference type="InterPro" id="IPR013325">
    <property type="entry name" value="RNA_pol_sigma_r2"/>
</dbReference>
<evidence type="ECO:0000259" key="6">
    <source>
        <dbReference type="Pfam" id="PF08281"/>
    </source>
</evidence>
<keyword evidence="3" id="KW-0731">Sigma factor</keyword>
<proteinExistence type="inferred from homology"/>
<gene>
    <name evidence="7" type="ORF">DXN05_09705</name>
</gene>
<reference evidence="7 8" key="1">
    <citation type="submission" date="2018-08" db="EMBL/GenBank/DDBJ databases">
        <title>Chitinophagaceae sp. K23C18032701, a novel bacterium isolated from forest soil.</title>
        <authorList>
            <person name="Wang C."/>
        </authorList>
    </citation>
    <scope>NUCLEOTIDE SEQUENCE [LARGE SCALE GENOMIC DNA]</scope>
    <source>
        <strain evidence="7 8">K23C18032701</strain>
    </source>
</reference>
<dbReference type="Pfam" id="PF04542">
    <property type="entry name" value="Sigma70_r2"/>
    <property type="match status" value="1"/>
</dbReference>